<evidence type="ECO:0000313" key="2">
    <source>
        <dbReference type="EMBL" id="KGP64293.1"/>
    </source>
</evidence>
<feature type="transmembrane region" description="Helical" evidence="1">
    <location>
        <begin position="385"/>
        <end position="406"/>
    </location>
</feature>
<gene>
    <name evidence="2" type="ORF">EP47_00125</name>
</gene>
<evidence type="ECO:0000256" key="1">
    <source>
        <dbReference type="SAM" id="Phobius"/>
    </source>
</evidence>
<feature type="transmembrane region" description="Helical" evidence="1">
    <location>
        <begin position="426"/>
        <end position="445"/>
    </location>
</feature>
<dbReference type="OrthoDB" id="5632775at2"/>
<keyword evidence="3" id="KW-1185">Reference proteome</keyword>
<dbReference type="InterPro" id="IPR003744">
    <property type="entry name" value="YhhQ"/>
</dbReference>
<feature type="transmembrane region" description="Helical" evidence="1">
    <location>
        <begin position="179"/>
        <end position="202"/>
    </location>
</feature>
<feature type="transmembrane region" description="Helical" evidence="1">
    <location>
        <begin position="281"/>
        <end position="300"/>
    </location>
</feature>
<reference evidence="2 3" key="1">
    <citation type="submission" date="2014-05" db="EMBL/GenBank/DDBJ databases">
        <authorList>
            <person name="Rizzardi K."/>
            <person name="Winiecka-Krusnell J."/>
            <person name="Ramliden M."/>
            <person name="Alm E."/>
            <person name="Andersson S."/>
            <person name="Byfors S."/>
        </authorList>
    </citation>
    <scope>NUCLEOTIDE SEQUENCE [LARGE SCALE GENOMIC DNA]</scope>
    <source>
        <strain evidence="2 3">LEGN</strain>
    </source>
</reference>
<feature type="transmembrane region" description="Helical" evidence="1">
    <location>
        <begin position="12"/>
        <end position="34"/>
    </location>
</feature>
<feature type="transmembrane region" description="Helical" evidence="1">
    <location>
        <begin position="312"/>
        <end position="333"/>
    </location>
</feature>
<organism evidence="2 3">
    <name type="scientific">Legionella norrlandica</name>
    <dbReference type="NCBI Taxonomy" id="1498499"/>
    <lineage>
        <taxon>Bacteria</taxon>
        <taxon>Pseudomonadati</taxon>
        <taxon>Pseudomonadota</taxon>
        <taxon>Gammaproteobacteria</taxon>
        <taxon>Legionellales</taxon>
        <taxon>Legionellaceae</taxon>
        <taxon>Legionella</taxon>
    </lineage>
</organism>
<protein>
    <submittedName>
        <fullName evidence="2">Membrane protein</fullName>
    </submittedName>
</protein>
<feature type="transmembrane region" description="Helical" evidence="1">
    <location>
        <begin position="147"/>
        <end position="167"/>
    </location>
</feature>
<dbReference type="RefSeq" id="WP_035886469.1">
    <property type="nucleotide sequence ID" value="NZ_JNCF01000002.1"/>
</dbReference>
<dbReference type="EMBL" id="JNCF01000002">
    <property type="protein sequence ID" value="KGP64293.1"/>
    <property type="molecule type" value="Genomic_DNA"/>
</dbReference>
<keyword evidence="1" id="KW-1133">Transmembrane helix</keyword>
<dbReference type="STRING" id="1498499.EP47_00125"/>
<feature type="transmembrane region" description="Helical" evidence="1">
    <location>
        <begin position="40"/>
        <end position="59"/>
    </location>
</feature>
<accession>A0A0A2TA42</accession>
<evidence type="ECO:0000313" key="3">
    <source>
        <dbReference type="Proteomes" id="UP000054422"/>
    </source>
</evidence>
<feature type="transmembrane region" description="Helical" evidence="1">
    <location>
        <begin position="353"/>
        <end position="373"/>
    </location>
</feature>
<name>A0A0A2TA42_9GAMM</name>
<feature type="transmembrane region" description="Helical" evidence="1">
    <location>
        <begin position="71"/>
        <end position="95"/>
    </location>
</feature>
<comment type="caution">
    <text evidence="2">The sequence shown here is derived from an EMBL/GenBank/DDBJ whole genome shotgun (WGS) entry which is preliminary data.</text>
</comment>
<keyword evidence="1" id="KW-0812">Transmembrane</keyword>
<proteinExistence type="predicted"/>
<keyword evidence="1" id="KW-0472">Membrane</keyword>
<dbReference type="AlphaFoldDB" id="A0A0A2TA42"/>
<sequence length="464" mass="52494">MNQSLFPQQSPGFIFIAVSMITCLILLINISFKIVLLDGLIFAISSLICPLIATLYLFALRNCTFKEQRHLLNICLITLYMFCIGVYVLVNLPAAEYMNDNPVYQVIFEDIPKKFFATTIAFALSFYLPHLLFCSKSNRVLSTPKQCVLLALLGGISFFCLDFYLLFYTPHAHSFKQIFIDSLLIVSLLLLIIGVIYLTFLLNDKVLAQTSPFPGFNIQTTGYHHKTVSHCNDKRCQDKTIITNSEGSFFPIYQYLICFTVTVMLISLACEYRLIAVSKDTILSASCIFFPITMIISSIVGELWGYHANLKLALALLAAQFVFDILLIATVALPSPPFFNLNPFYNFIMPRRLSAASLSLFVTFLSNAMMLHYLKRSKWQINKPVRIAVANIVANSLLCLVDYSLLYGGIYSYEQIINLAINVWQYKLLTTLISLPLIIWACKALEKNYSLVMQPNSHITLSSK</sequence>
<feature type="transmembrane region" description="Helical" evidence="1">
    <location>
        <begin position="252"/>
        <end position="275"/>
    </location>
</feature>
<dbReference type="Pfam" id="PF02592">
    <property type="entry name" value="Vut_1"/>
    <property type="match status" value="1"/>
</dbReference>
<feature type="transmembrane region" description="Helical" evidence="1">
    <location>
        <begin position="115"/>
        <end position="135"/>
    </location>
</feature>
<dbReference type="Proteomes" id="UP000054422">
    <property type="component" value="Unassembled WGS sequence"/>
</dbReference>